<dbReference type="InterPro" id="IPR015797">
    <property type="entry name" value="NUDIX_hydrolase-like_dom_sf"/>
</dbReference>
<evidence type="ECO:0000256" key="7">
    <source>
        <dbReference type="ARBA" id="ARBA00051086"/>
    </source>
</evidence>
<dbReference type="WBParaSite" id="PTRK_0001042400.1">
    <property type="protein sequence ID" value="PTRK_0001042400.1"/>
    <property type="gene ID" value="PTRK_0001042400"/>
</dbReference>
<evidence type="ECO:0000256" key="10">
    <source>
        <dbReference type="ARBA" id="ARBA00071467"/>
    </source>
</evidence>
<evidence type="ECO:0000313" key="14">
    <source>
        <dbReference type="WBParaSite" id="PTRK_0001042400.1"/>
    </source>
</evidence>
<comment type="subunit">
    <text evidence="3">Homodimer.</text>
</comment>
<dbReference type="Proteomes" id="UP000038045">
    <property type="component" value="Unplaced"/>
</dbReference>
<name>A0A0N4ZPG4_PARTI</name>
<evidence type="ECO:0000256" key="3">
    <source>
        <dbReference type="ARBA" id="ARBA00011738"/>
    </source>
</evidence>
<dbReference type="STRING" id="131310.A0A0N4ZPG4"/>
<evidence type="ECO:0000259" key="12">
    <source>
        <dbReference type="PROSITE" id="PS51462"/>
    </source>
</evidence>
<dbReference type="AlphaFoldDB" id="A0A0N4ZPG4"/>
<evidence type="ECO:0000313" key="13">
    <source>
        <dbReference type="Proteomes" id="UP000038045"/>
    </source>
</evidence>
<proteinExistence type="predicted"/>
<keyword evidence="13" id="KW-1185">Reference proteome</keyword>
<feature type="domain" description="Nudix hydrolase" evidence="12">
    <location>
        <begin position="47"/>
        <end position="211"/>
    </location>
</feature>
<dbReference type="Gene3D" id="3.90.79.10">
    <property type="entry name" value="Nucleoside Triphosphate Pyrophosphohydrolase"/>
    <property type="match status" value="1"/>
</dbReference>
<evidence type="ECO:0000256" key="2">
    <source>
        <dbReference type="ARBA" id="ARBA00004496"/>
    </source>
</evidence>
<comment type="catalytic activity">
    <reaction evidence="7">
        <text>UDP-sugar + H2O = UMP + alpha-D-aldose 1-phosphate.</text>
        <dbReference type="EC" id="3.6.1.45"/>
    </reaction>
</comment>
<organism evidence="13 14">
    <name type="scientific">Parastrongyloides trichosuri</name>
    <name type="common">Possum-specific nematode worm</name>
    <dbReference type="NCBI Taxonomy" id="131310"/>
    <lineage>
        <taxon>Eukaryota</taxon>
        <taxon>Metazoa</taxon>
        <taxon>Ecdysozoa</taxon>
        <taxon>Nematoda</taxon>
        <taxon>Chromadorea</taxon>
        <taxon>Rhabditida</taxon>
        <taxon>Tylenchina</taxon>
        <taxon>Panagrolaimomorpha</taxon>
        <taxon>Strongyloidoidea</taxon>
        <taxon>Strongyloididae</taxon>
        <taxon>Parastrongyloides</taxon>
    </lineage>
</organism>
<evidence type="ECO:0000256" key="1">
    <source>
        <dbReference type="ARBA" id="ARBA00001946"/>
    </source>
</evidence>
<sequence>MCPKTFIRNVTFESLDNPKYLTPIRMKFEAKLKESDEVKNIVWEIACEHDSVATFLYNKDHDNVIFVKQFRPSVFFGAVRRMSENVNKSIHEIDFTKYPVSLGFSLELCAGLIDKPGVSVLKHAHEEIFEECGYNVPLENIKFLKRFTTGIGFSGAQQHIFYAIIDDSMKVHEGGGNVEEGENIESIIMSIDEVKDLMNEDTLNSPPGFLYATQYFLDYIYKTIV</sequence>
<keyword evidence="5" id="KW-0378">Hydrolase</keyword>
<comment type="subcellular location">
    <subcellularLocation>
        <location evidence="2">Cytoplasm</location>
    </subcellularLocation>
</comment>
<dbReference type="PANTHER" id="PTHR11839">
    <property type="entry name" value="UDP/ADP-SUGAR PYROPHOSPHATASE"/>
    <property type="match status" value="1"/>
</dbReference>
<dbReference type="CDD" id="cd18887">
    <property type="entry name" value="NUDIX_UGPPase_Nudt14"/>
    <property type="match status" value="1"/>
</dbReference>
<keyword evidence="6" id="KW-0460">Magnesium</keyword>
<dbReference type="GO" id="GO:0008768">
    <property type="term" value="F:UDP-sugar diphosphatase activity"/>
    <property type="evidence" value="ECO:0007669"/>
    <property type="project" value="UniProtKB-EC"/>
</dbReference>
<dbReference type="GO" id="GO:0006753">
    <property type="term" value="P:nucleoside phosphate metabolic process"/>
    <property type="evidence" value="ECO:0007669"/>
    <property type="project" value="TreeGrafter"/>
</dbReference>
<evidence type="ECO:0000256" key="6">
    <source>
        <dbReference type="ARBA" id="ARBA00022842"/>
    </source>
</evidence>
<evidence type="ECO:0000256" key="11">
    <source>
        <dbReference type="ARBA" id="ARBA00080475"/>
    </source>
</evidence>
<dbReference type="FunFam" id="3.90.79.10:FF:000035">
    <property type="entry name" value="Uridine diphosphate glucose pyrophosphatase"/>
    <property type="match status" value="1"/>
</dbReference>
<dbReference type="GO" id="GO:0005737">
    <property type="term" value="C:cytoplasm"/>
    <property type="evidence" value="ECO:0007669"/>
    <property type="project" value="UniProtKB-SubCell"/>
</dbReference>
<dbReference type="PROSITE" id="PS51462">
    <property type="entry name" value="NUDIX"/>
    <property type="match status" value="1"/>
</dbReference>
<comment type="cofactor">
    <cofactor evidence="1">
        <name>Mg(2+)</name>
        <dbReference type="ChEBI" id="CHEBI:18420"/>
    </cofactor>
</comment>
<evidence type="ECO:0000256" key="5">
    <source>
        <dbReference type="ARBA" id="ARBA00022801"/>
    </source>
</evidence>
<dbReference type="EC" id="3.6.1.45" evidence="9"/>
<evidence type="ECO:0000256" key="8">
    <source>
        <dbReference type="ARBA" id="ARBA00054674"/>
    </source>
</evidence>
<dbReference type="InterPro" id="IPR000086">
    <property type="entry name" value="NUDIX_hydrolase_dom"/>
</dbReference>
<dbReference type="GO" id="GO:0019693">
    <property type="term" value="P:ribose phosphate metabolic process"/>
    <property type="evidence" value="ECO:0007669"/>
    <property type="project" value="TreeGrafter"/>
</dbReference>
<reference evidence="14" key="1">
    <citation type="submission" date="2017-02" db="UniProtKB">
        <authorList>
            <consortium name="WormBaseParasite"/>
        </authorList>
    </citation>
    <scope>IDENTIFICATION</scope>
</reference>
<comment type="function">
    <text evidence="8">Hydrolyzes UDP-glucose to glucose 1-phosphate and UMP and ADP-ribose to ribose 5-phosphate and AMP. The physiological substrate is probably UDP-glucose. Poor activity on other substrates such as ADP-glucose, CDP-glucose, GDP-glucose and GDP-mannose.</text>
</comment>
<keyword evidence="4" id="KW-0963">Cytoplasm</keyword>
<accession>A0A0N4ZPG4</accession>
<evidence type="ECO:0000256" key="4">
    <source>
        <dbReference type="ARBA" id="ARBA00022490"/>
    </source>
</evidence>
<protein>
    <recommendedName>
        <fullName evidence="10">Uridine diphosphate glucose pyrophosphatase NUDT14</fullName>
        <ecNumber evidence="9">3.6.1.45</ecNumber>
    </recommendedName>
    <alternativeName>
        <fullName evidence="11">Nucleoside diphosphate-linked moiety X motif 14</fullName>
    </alternativeName>
</protein>
<evidence type="ECO:0000256" key="9">
    <source>
        <dbReference type="ARBA" id="ARBA00066480"/>
    </source>
</evidence>
<dbReference type="SUPFAM" id="SSF55811">
    <property type="entry name" value="Nudix"/>
    <property type="match status" value="1"/>
</dbReference>
<dbReference type="PANTHER" id="PTHR11839:SF15">
    <property type="entry name" value="URIDINE DIPHOSPHATE GLUCOSE PYROPHOSPHATASE NUDT14"/>
    <property type="match status" value="1"/>
</dbReference>